<evidence type="ECO:0000313" key="17">
    <source>
        <dbReference type="Proteomes" id="UP000079169"/>
    </source>
</evidence>
<sequence length="987" mass="112039">MSKGRSYNGYGYVLIQDRDPASPSAFSSTSDVNMLHRDASGKGSRRKYLYLGVAAIIILFIVILSLLYSSMEVPVLHAQSLVRHRVQREDRLNLKAVINSQYEPNRFNGTWITDNEILMKDAFGNIVLFRADTLTQEIIGFNTTSYNGLTIVADAFDYHLSADKKYLMIAHSYHKLYRYSFFASYVAINIETQYFLSTQGSPTFASYVAINIETHSSPFHDMFTEEVLSSSSALWFSPSGNNLAYASFDDNRTVIMTIPFYGNPGHPSSQYTQAINLRPVLSRVNWANESVVAAWVNRVQNRARITRCSINEGTCDVVFSRDLDRGWFEPFDHLRFSSDGKKMLLILSHNQESDGSTPVDSWDHLTFIDLDDQAGIKDKVPVPLTRGRFTVTEILPLLILSHNQESDGSTPVDSWDHLTFIDLDDQAGIKDKVPVPLTRGRFTVTEILAWDEKENNVEPVLSRVNWANESVVAAWVNRVQNRARITRCSINEGTCDVVFSRDLDRGWFEPFDHLRFSSDGKKMLLILSHNQESDGSTPVDSWDHLTFIDLDDQAGIKDKVPVPLTRGRFTVTEILAWDEKENNVYFLSTQGSPIVQHMYRINIADPTATPECITCDLLTSANQKCSYSGATFSTNVSYYVLSCIGPGIPEIMLFDKTGQRLLYWDTNEDLRTALTNITLPSVKYMSVPIQPNMEAQVKLFLPPFSQTGQRLLYWDTNEDLRTALTNITLPSVEYMSVPIQPNMEAQVKLFLPPGIDTSGHKKYPLLIHVYGGPSSFQVTERFSVDWNLYLADNKDIVVAYIDGRNSALKGNTLKYAGYRRLGTVEIYDQINVTRYLQENLPYIDKTRTAIWGWSYGGYATGLALALDPSNVFKCGISVAPVTDWIYYDTIYSERYMGLPTFEDNLEGYKIAALNNKVDRIRDKQYLLVHGTMDDNVHFQQSMMLAKSLQHADIMFQSQTYPDEEHGLIGVRPHFYHTLERFLDSCFA</sequence>
<dbReference type="KEGG" id="dci:103510141"/>
<dbReference type="GO" id="GO:0008239">
    <property type="term" value="F:dipeptidyl-peptidase activity"/>
    <property type="evidence" value="ECO:0007669"/>
    <property type="project" value="TreeGrafter"/>
</dbReference>
<dbReference type="PANTHER" id="PTHR11731">
    <property type="entry name" value="PROTEASE FAMILY S9B,C DIPEPTIDYL-PEPTIDASE IV-RELATED"/>
    <property type="match status" value="1"/>
</dbReference>
<evidence type="ECO:0000259" key="15">
    <source>
        <dbReference type="Pfam" id="PF00326"/>
    </source>
</evidence>
<keyword evidence="3" id="KW-0031">Aminopeptidase</keyword>
<evidence type="ECO:0000256" key="12">
    <source>
        <dbReference type="ARBA" id="ARBA00037847"/>
    </source>
</evidence>
<keyword evidence="7" id="KW-0720">Serine protease</keyword>
<dbReference type="GO" id="GO:0006508">
    <property type="term" value="P:proteolysis"/>
    <property type="evidence" value="ECO:0007669"/>
    <property type="project" value="UniProtKB-KW"/>
</dbReference>
<dbReference type="Gene3D" id="3.40.50.1820">
    <property type="entry name" value="alpha/beta hydrolase"/>
    <property type="match status" value="1"/>
</dbReference>
<dbReference type="PaxDb" id="121845-A0A3Q0IYZ3"/>
<proteinExistence type="inferred from homology"/>
<feature type="transmembrane region" description="Helical" evidence="14">
    <location>
        <begin position="48"/>
        <end position="68"/>
    </location>
</feature>
<keyword evidence="5 14" id="KW-0812">Transmembrane</keyword>
<evidence type="ECO:0000256" key="3">
    <source>
        <dbReference type="ARBA" id="ARBA00022438"/>
    </source>
</evidence>
<feature type="domain" description="Dipeptidylpeptidase IV N-terminal" evidence="16">
    <location>
        <begin position="224"/>
        <end position="273"/>
    </location>
</feature>
<evidence type="ECO:0000256" key="10">
    <source>
        <dbReference type="ARBA" id="ARBA00023136"/>
    </source>
</evidence>
<dbReference type="Gene3D" id="2.140.10.30">
    <property type="entry name" value="Dipeptidylpeptidase IV, N-terminal domain"/>
    <property type="match status" value="4"/>
</dbReference>
<dbReference type="InterPro" id="IPR001375">
    <property type="entry name" value="Peptidase_S9_cat"/>
</dbReference>
<dbReference type="GeneID" id="103510141"/>
<evidence type="ECO:0000256" key="7">
    <source>
        <dbReference type="ARBA" id="ARBA00022825"/>
    </source>
</evidence>
<evidence type="ECO:0000256" key="9">
    <source>
        <dbReference type="ARBA" id="ARBA00022989"/>
    </source>
</evidence>
<dbReference type="SUPFAM" id="SSF53474">
    <property type="entry name" value="alpha/beta-Hydrolases"/>
    <property type="match status" value="1"/>
</dbReference>
<dbReference type="STRING" id="121845.A0A3Q0IYZ3"/>
<gene>
    <name evidence="18" type="primary">LOC103510141</name>
</gene>
<evidence type="ECO:0000256" key="2">
    <source>
        <dbReference type="ARBA" id="ARBA00010036"/>
    </source>
</evidence>
<reference evidence="18" key="1">
    <citation type="submission" date="2025-08" db="UniProtKB">
        <authorList>
            <consortium name="RefSeq"/>
        </authorList>
    </citation>
    <scope>IDENTIFICATION</scope>
</reference>
<dbReference type="AlphaFoldDB" id="A0A3Q0IYZ3"/>
<dbReference type="GO" id="GO:0012505">
    <property type="term" value="C:endomembrane system"/>
    <property type="evidence" value="ECO:0007669"/>
    <property type="project" value="UniProtKB-SubCell"/>
</dbReference>
<comment type="subcellular location">
    <subcellularLocation>
        <location evidence="12">Endomembrane system</location>
        <topology evidence="12">Single-pass membrane protein</topology>
    </subcellularLocation>
    <subcellularLocation>
        <location evidence="1">Membrane</location>
        <topology evidence="1">Single-pass type II membrane protein</topology>
    </subcellularLocation>
</comment>
<keyword evidence="10 14" id="KW-0472">Membrane</keyword>
<evidence type="ECO:0000256" key="8">
    <source>
        <dbReference type="ARBA" id="ARBA00022968"/>
    </source>
</evidence>
<comment type="similarity">
    <text evidence="2">Belongs to the peptidase S9B family. DPPIV subfamily.</text>
</comment>
<name>A0A3Q0IYZ3_DIACI</name>
<dbReference type="Pfam" id="PF00930">
    <property type="entry name" value="DPPIV_N"/>
    <property type="match status" value="3"/>
</dbReference>
<evidence type="ECO:0000259" key="16">
    <source>
        <dbReference type="Pfam" id="PF00930"/>
    </source>
</evidence>
<accession>A0A3Q0IYZ3</accession>
<dbReference type="GO" id="GO:0008236">
    <property type="term" value="F:serine-type peptidase activity"/>
    <property type="evidence" value="ECO:0007669"/>
    <property type="project" value="UniProtKB-KW"/>
</dbReference>
<dbReference type="GO" id="GO:0005886">
    <property type="term" value="C:plasma membrane"/>
    <property type="evidence" value="ECO:0007669"/>
    <property type="project" value="TreeGrafter"/>
</dbReference>
<dbReference type="GO" id="GO:0004177">
    <property type="term" value="F:aminopeptidase activity"/>
    <property type="evidence" value="ECO:0007669"/>
    <property type="project" value="UniProtKB-KW"/>
</dbReference>
<dbReference type="PANTHER" id="PTHR11731:SF200">
    <property type="entry name" value="DIPEPTIDYL PEPTIDASE 10, ISOFORM B"/>
    <property type="match status" value="1"/>
</dbReference>
<dbReference type="FunFam" id="3.40.50.1820:FF:000003">
    <property type="entry name" value="Dipeptidyl peptidase 4"/>
    <property type="match status" value="1"/>
</dbReference>
<feature type="domain" description="Dipeptidylpeptidase IV N-terminal" evidence="16">
    <location>
        <begin position="279"/>
        <end position="395"/>
    </location>
</feature>
<keyword evidence="8" id="KW-0735">Signal-anchor</keyword>
<keyword evidence="17" id="KW-1185">Reference proteome</keyword>
<evidence type="ECO:0000256" key="6">
    <source>
        <dbReference type="ARBA" id="ARBA00022801"/>
    </source>
</evidence>
<evidence type="ECO:0000256" key="4">
    <source>
        <dbReference type="ARBA" id="ARBA00022670"/>
    </source>
</evidence>
<feature type="domain" description="Dipeptidylpeptidase IV N-terminal" evidence="16">
    <location>
        <begin position="458"/>
        <end position="649"/>
    </location>
</feature>
<evidence type="ECO:0000256" key="14">
    <source>
        <dbReference type="SAM" id="Phobius"/>
    </source>
</evidence>
<dbReference type="RefSeq" id="XP_026679903.1">
    <property type="nucleotide sequence ID" value="XM_026824102.1"/>
</dbReference>
<dbReference type="InterPro" id="IPR002469">
    <property type="entry name" value="Peptidase_S9B_N"/>
</dbReference>
<dbReference type="Pfam" id="PF00326">
    <property type="entry name" value="Peptidase_S9"/>
    <property type="match status" value="1"/>
</dbReference>
<keyword evidence="4" id="KW-0645">Protease</keyword>
<evidence type="ECO:0000256" key="5">
    <source>
        <dbReference type="ARBA" id="ARBA00022692"/>
    </source>
</evidence>
<dbReference type="InterPro" id="IPR029058">
    <property type="entry name" value="AB_hydrolase_fold"/>
</dbReference>
<evidence type="ECO:0000256" key="13">
    <source>
        <dbReference type="ARBA" id="ARBA00072929"/>
    </source>
</evidence>
<dbReference type="InterPro" id="IPR050278">
    <property type="entry name" value="Serine_Prot_S9B/DPPIV"/>
</dbReference>
<feature type="domain" description="Peptidase S9 prolyl oligopeptidase catalytic" evidence="15">
    <location>
        <begin position="783"/>
        <end position="986"/>
    </location>
</feature>
<evidence type="ECO:0000256" key="11">
    <source>
        <dbReference type="ARBA" id="ARBA00023180"/>
    </source>
</evidence>
<dbReference type="Proteomes" id="UP000079169">
    <property type="component" value="Unplaced"/>
</dbReference>
<organism evidence="17 18">
    <name type="scientific">Diaphorina citri</name>
    <name type="common">Asian citrus psyllid</name>
    <dbReference type="NCBI Taxonomy" id="121845"/>
    <lineage>
        <taxon>Eukaryota</taxon>
        <taxon>Metazoa</taxon>
        <taxon>Ecdysozoa</taxon>
        <taxon>Arthropoda</taxon>
        <taxon>Hexapoda</taxon>
        <taxon>Insecta</taxon>
        <taxon>Pterygota</taxon>
        <taxon>Neoptera</taxon>
        <taxon>Paraneoptera</taxon>
        <taxon>Hemiptera</taxon>
        <taxon>Sternorrhyncha</taxon>
        <taxon>Psylloidea</taxon>
        <taxon>Psyllidae</taxon>
        <taxon>Diaphorininae</taxon>
        <taxon>Diaphorina</taxon>
    </lineage>
</organism>
<keyword evidence="6" id="KW-0378">Hydrolase</keyword>
<dbReference type="SUPFAM" id="SSF82171">
    <property type="entry name" value="DPP6 N-terminal domain-like"/>
    <property type="match status" value="2"/>
</dbReference>
<protein>
    <recommendedName>
        <fullName evidence="13">Venom dipeptidyl peptidase 4</fullName>
    </recommendedName>
</protein>
<evidence type="ECO:0000313" key="18">
    <source>
        <dbReference type="RefSeq" id="XP_026679903.1"/>
    </source>
</evidence>
<keyword evidence="11" id="KW-0325">Glycoprotein</keyword>
<evidence type="ECO:0000256" key="1">
    <source>
        <dbReference type="ARBA" id="ARBA00004606"/>
    </source>
</evidence>
<keyword evidence="9 14" id="KW-1133">Transmembrane helix</keyword>